<evidence type="ECO:0000313" key="3">
    <source>
        <dbReference type="Proteomes" id="UP000694255"/>
    </source>
</evidence>
<dbReference type="OrthoDB" id="4095746at2759"/>
<keyword evidence="3" id="KW-1185">Reference proteome</keyword>
<feature type="region of interest" description="Disordered" evidence="1">
    <location>
        <begin position="175"/>
        <end position="203"/>
    </location>
</feature>
<feature type="compositionally biased region" description="Basic residues" evidence="1">
    <location>
        <begin position="1"/>
        <end position="10"/>
    </location>
</feature>
<organism evidence="2 3">
    <name type="scientific">[Candida] subhashii</name>
    <dbReference type="NCBI Taxonomy" id="561895"/>
    <lineage>
        <taxon>Eukaryota</taxon>
        <taxon>Fungi</taxon>
        <taxon>Dikarya</taxon>
        <taxon>Ascomycota</taxon>
        <taxon>Saccharomycotina</taxon>
        <taxon>Pichiomycetes</taxon>
        <taxon>Debaryomycetaceae</taxon>
        <taxon>Spathaspora</taxon>
    </lineage>
</organism>
<proteinExistence type="predicted"/>
<evidence type="ECO:0000313" key="2">
    <source>
        <dbReference type="EMBL" id="KAG7664223.1"/>
    </source>
</evidence>
<reference evidence="2 3" key="1">
    <citation type="journal article" date="2021" name="DNA Res.">
        <title>Genome analysis of Candida subhashii reveals its hybrid nature and dual mitochondrial genome conformations.</title>
        <authorList>
            <person name="Mixao V."/>
            <person name="Hegedusova E."/>
            <person name="Saus E."/>
            <person name="Pryszcz L.P."/>
            <person name="Cillingova A."/>
            <person name="Nosek J."/>
            <person name="Gabaldon T."/>
        </authorList>
    </citation>
    <scope>NUCLEOTIDE SEQUENCE [LARGE SCALE GENOMIC DNA]</scope>
    <source>
        <strain evidence="2 3">CBS 10753</strain>
    </source>
</reference>
<dbReference type="EMBL" id="JAGSYN010000102">
    <property type="protein sequence ID" value="KAG7664223.1"/>
    <property type="molecule type" value="Genomic_DNA"/>
</dbReference>
<protein>
    <submittedName>
        <fullName evidence="2">Uncharacterized protein</fullName>
    </submittedName>
</protein>
<dbReference type="GeneID" id="73469038"/>
<feature type="compositionally biased region" description="Basic and acidic residues" evidence="1">
    <location>
        <begin position="189"/>
        <end position="203"/>
    </location>
</feature>
<gene>
    <name evidence="2" type="ORF">J8A68_002237</name>
</gene>
<comment type="caution">
    <text evidence="2">The sequence shown here is derived from an EMBL/GenBank/DDBJ whole genome shotgun (WGS) entry which is preliminary data.</text>
</comment>
<name>A0A8J5QPV5_9ASCO</name>
<dbReference type="AlphaFoldDB" id="A0A8J5QPV5"/>
<accession>A0A8J5QPV5</accession>
<dbReference type="Proteomes" id="UP000694255">
    <property type="component" value="Unassembled WGS sequence"/>
</dbReference>
<sequence>MGRHPLKRKIVSATHSSHQQHHHQHPQSRGAPQQVNTYVPNFPPTKYGPSPATLKNFPSSIVNGVTLENGLYSLTFKSIACVDYVDNQDMMKSTKRKLESDESDRIGKLQKVLQDALETKQVLGDFESNLKEQKIIDENKAIIVSNNRFHRVEKLTIPDLKIDKIEDVKNLDTTPYDKENKQVSNPGENKQEMIEEKEEPVGERIEQKVEENVPVEVVEKVEEKTEIDIEEKVKEYVESELEEYLVTPPVLGEE</sequence>
<evidence type="ECO:0000256" key="1">
    <source>
        <dbReference type="SAM" id="MobiDB-lite"/>
    </source>
</evidence>
<feature type="region of interest" description="Disordered" evidence="1">
    <location>
        <begin position="1"/>
        <end position="51"/>
    </location>
</feature>
<dbReference type="RefSeq" id="XP_049264455.1">
    <property type="nucleotide sequence ID" value="XM_049405966.1"/>
</dbReference>
<feature type="compositionally biased region" description="Polar residues" evidence="1">
    <location>
        <begin position="30"/>
        <end position="39"/>
    </location>
</feature>